<name>A0ABQ9UQ76_SAGOE</name>
<feature type="non-terminal residue" evidence="1">
    <location>
        <position position="1"/>
    </location>
</feature>
<reference evidence="1 2" key="1">
    <citation type="submission" date="2023-05" db="EMBL/GenBank/DDBJ databases">
        <title>B98-5 Cell Line De Novo Hybrid Assembly: An Optical Mapping Approach.</title>
        <authorList>
            <person name="Kananen K."/>
            <person name="Auerbach J.A."/>
            <person name="Kautto E."/>
            <person name="Blachly J.S."/>
        </authorList>
    </citation>
    <scope>NUCLEOTIDE SEQUENCE [LARGE SCALE GENOMIC DNA]</scope>
    <source>
        <strain evidence="1">B95-8</strain>
        <tissue evidence="1">Cell line</tissue>
    </source>
</reference>
<dbReference type="Proteomes" id="UP001266305">
    <property type="component" value="Unassembled WGS sequence"/>
</dbReference>
<accession>A0ABQ9UQ76</accession>
<proteinExistence type="predicted"/>
<organism evidence="1 2">
    <name type="scientific">Saguinus oedipus</name>
    <name type="common">Cotton-top tamarin</name>
    <name type="synonym">Oedipomidas oedipus</name>
    <dbReference type="NCBI Taxonomy" id="9490"/>
    <lineage>
        <taxon>Eukaryota</taxon>
        <taxon>Metazoa</taxon>
        <taxon>Chordata</taxon>
        <taxon>Craniata</taxon>
        <taxon>Vertebrata</taxon>
        <taxon>Euteleostomi</taxon>
        <taxon>Mammalia</taxon>
        <taxon>Eutheria</taxon>
        <taxon>Euarchontoglires</taxon>
        <taxon>Primates</taxon>
        <taxon>Haplorrhini</taxon>
        <taxon>Platyrrhini</taxon>
        <taxon>Cebidae</taxon>
        <taxon>Callitrichinae</taxon>
        <taxon>Saguinus</taxon>
    </lineage>
</organism>
<evidence type="ECO:0000313" key="2">
    <source>
        <dbReference type="Proteomes" id="UP001266305"/>
    </source>
</evidence>
<feature type="non-terminal residue" evidence="1">
    <location>
        <position position="80"/>
    </location>
</feature>
<dbReference type="EMBL" id="JASSZA010000011">
    <property type="protein sequence ID" value="KAK2098392.1"/>
    <property type="molecule type" value="Genomic_DNA"/>
</dbReference>
<protein>
    <submittedName>
        <fullName evidence="1">Uncharacterized protein</fullName>
    </submittedName>
</protein>
<gene>
    <name evidence="1" type="ORF">P7K49_023843</name>
</gene>
<evidence type="ECO:0000313" key="1">
    <source>
        <dbReference type="EMBL" id="KAK2098392.1"/>
    </source>
</evidence>
<comment type="caution">
    <text evidence="1">The sequence shown here is derived from an EMBL/GenBank/DDBJ whole genome shotgun (WGS) entry which is preliminary data.</text>
</comment>
<sequence>SAHEASSFPPGVLLPAGVKLVHHWVSLSVGVKLVYPWAFPHCWREVSAALGPSPVGMKLVHLWVPHLVDAESVYPSELLT</sequence>
<keyword evidence="2" id="KW-1185">Reference proteome</keyword>